<dbReference type="AlphaFoldDB" id="A0A7C9CXV1"/>
<dbReference type="InterPro" id="IPR035669">
    <property type="entry name" value="SGNH_plant_lipase-like"/>
</dbReference>
<reference evidence="4" key="1">
    <citation type="journal article" date="2013" name="J. Plant Res.">
        <title>Effect of fungi and light on seed germination of three Opuntia species from semiarid lands of central Mexico.</title>
        <authorList>
            <person name="Delgado-Sanchez P."/>
            <person name="Jimenez-Bremont J.F."/>
            <person name="Guerrero-Gonzalez Mde L."/>
            <person name="Flores J."/>
        </authorList>
    </citation>
    <scope>NUCLEOTIDE SEQUENCE</scope>
    <source>
        <tissue evidence="4">Cladode</tissue>
    </source>
</reference>
<dbReference type="GO" id="GO:0016298">
    <property type="term" value="F:lipase activity"/>
    <property type="evidence" value="ECO:0007669"/>
    <property type="project" value="TreeGrafter"/>
</dbReference>
<reference evidence="4" key="2">
    <citation type="submission" date="2020-07" db="EMBL/GenBank/DDBJ databases">
        <authorList>
            <person name="Vera ALvarez R."/>
            <person name="Arias-Moreno D.M."/>
            <person name="Jimenez-Jacinto V."/>
            <person name="Jimenez-Bremont J.F."/>
            <person name="Swaminathan K."/>
            <person name="Moose S.P."/>
            <person name="Guerrero-Gonzalez M.L."/>
            <person name="Marino-Ramirez L."/>
            <person name="Landsman D."/>
            <person name="Rodriguez-Kessler M."/>
            <person name="Delgado-Sanchez P."/>
        </authorList>
    </citation>
    <scope>NUCLEOTIDE SEQUENCE</scope>
    <source>
        <tissue evidence="4">Cladode</tissue>
    </source>
</reference>
<keyword evidence="4" id="KW-0378">Hydrolase</keyword>
<protein>
    <submittedName>
        <fullName evidence="4">Arylesterase</fullName>
        <ecNumber evidence="4">3.1.1.2</ecNumber>
    </submittedName>
</protein>
<comment type="similarity">
    <text evidence="1">Belongs to the 'GDSL' lipolytic enzyme family.</text>
</comment>
<dbReference type="CDD" id="cd01837">
    <property type="entry name" value="SGNH_plant_lipase_like"/>
    <property type="match status" value="1"/>
</dbReference>
<dbReference type="PANTHER" id="PTHR45966:SF1">
    <property type="entry name" value="GDSL ESTERASE_LIPASE 1-RELATED"/>
    <property type="match status" value="1"/>
</dbReference>
<organism evidence="4">
    <name type="scientific">Opuntia streptacantha</name>
    <name type="common">Prickly pear cactus</name>
    <name type="synonym">Opuntia cardona</name>
    <dbReference type="NCBI Taxonomy" id="393608"/>
    <lineage>
        <taxon>Eukaryota</taxon>
        <taxon>Viridiplantae</taxon>
        <taxon>Streptophyta</taxon>
        <taxon>Embryophyta</taxon>
        <taxon>Tracheophyta</taxon>
        <taxon>Spermatophyta</taxon>
        <taxon>Magnoliopsida</taxon>
        <taxon>eudicotyledons</taxon>
        <taxon>Gunneridae</taxon>
        <taxon>Pentapetalae</taxon>
        <taxon>Caryophyllales</taxon>
        <taxon>Cactineae</taxon>
        <taxon>Cactaceae</taxon>
        <taxon>Opuntioideae</taxon>
        <taxon>Opuntia</taxon>
    </lineage>
</organism>
<keyword evidence="2 3" id="KW-0732">Signal</keyword>
<feature type="signal peptide" evidence="3">
    <location>
        <begin position="1"/>
        <end position="26"/>
    </location>
</feature>
<feature type="chain" id="PRO_5036201206" evidence="3">
    <location>
        <begin position="27"/>
        <end position="359"/>
    </location>
</feature>
<dbReference type="GO" id="GO:0004064">
    <property type="term" value="F:arylesterase activity"/>
    <property type="evidence" value="ECO:0007669"/>
    <property type="project" value="UniProtKB-EC"/>
</dbReference>
<dbReference type="Pfam" id="PF00657">
    <property type="entry name" value="Lipase_GDSL"/>
    <property type="match status" value="1"/>
</dbReference>
<accession>A0A7C9CXV1</accession>
<dbReference type="EC" id="3.1.1.2" evidence="4"/>
<name>A0A7C9CXV1_OPUST</name>
<dbReference type="PANTHER" id="PTHR45966">
    <property type="entry name" value="GDSL-LIKE LIPASE/ACYLHYDROLASE"/>
    <property type="match status" value="1"/>
</dbReference>
<dbReference type="InterPro" id="IPR044552">
    <property type="entry name" value="GLIP1-5/GLL25"/>
</dbReference>
<dbReference type="InterPro" id="IPR036514">
    <property type="entry name" value="SGNH_hydro_sf"/>
</dbReference>
<evidence type="ECO:0000256" key="1">
    <source>
        <dbReference type="ARBA" id="ARBA00008668"/>
    </source>
</evidence>
<dbReference type="Gene3D" id="3.40.50.1110">
    <property type="entry name" value="SGNH hydrolase"/>
    <property type="match status" value="1"/>
</dbReference>
<dbReference type="EMBL" id="GISG01055142">
    <property type="protein sequence ID" value="MBA4626124.1"/>
    <property type="molecule type" value="Transcribed_RNA"/>
</dbReference>
<evidence type="ECO:0000313" key="4">
    <source>
        <dbReference type="EMBL" id="MBA4626125.1"/>
    </source>
</evidence>
<evidence type="ECO:0000256" key="2">
    <source>
        <dbReference type="ARBA" id="ARBA00022729"/>
    </source>
</evidence>
<sequence>MGMLMKSNSIAVMAVFVVLAAMSVDAKVGFYIFGDSMYDNGMTLYNGVKGAGAQYWPYGETYFKKPAGRYSDGRLIPDFVAQYAGLPFPQPYLLPGLQSYTNGINFASAGACVLVETRPSTINIKMQVDYFRQMVQKMKQQLGEAQANKVLSEAVYLFNIGGNDYVELVKRNINKPALTPSHKKFYMDEILGNLTIHIKTIYNEGGRKFAFQNIGPLGCMPSVKFMLGFTGTCVQEPLSLAKMHNAGFVAIVKKLQAELPGFRYTIYDFYTSLYLRVLYGRRYGFQDSQTACCGSGSFNGDFTCQKKGENFTVCSNPSSYLWFDAGHPTEKADEQFAKEFWTGNANIISPYNLKWLFSN</sequence>
<evidence type="ECO:0000256" key="3">
    <source>
        <dbReference type="SAM" id="SignalP"/>
    </source>
</evidence>
<dbReference type="EMBL" id="GISG01055143">
    <property type="protein sequence ID" value="MBA4626125.1"/>
    <property type="molecule type" value="Transcribed_RNA"/>
</dbReference>
<dbReference type="InterPro" id="IPR001087">
    <property type="entry name" value="GDSL"/>
</dbReference>
<proteinExistence type="inferred from homology"/>
<dbReference type="SUPFAM" id="SSF52266">
    <property type="entry name" value="SGNH hydrolase"/>
    <property type="match status" value="1"/>
</dbReference>